<organism evidence="2 3">
    <name type="scientific">Luteimonas salinisoli</name>
    <dbReference type="NCBI Taxonomy" id="2752307"/>
    <lineage>
        <taxon>Bacteria</taxon>
        <taxon>Pseudomonadati</taxon>
        <taxon>Pseudomonadota</taxon>
        <taxon>Gammaproteobacteria</taxon>
        <taxon>Lysobacterales</taxon>
        <taxon>Lysobacteraceae</taxon>
        <taxon>Luteimonas</taxon>
    </lineage>
</organism>
<dbReference type="PROSITE" id="PS00018">
    <property type="entry name" value="EF_HAND_1"/>
    <property type="match status" value="1"/>
</dbReference>
<dbReference type="AlphaFoldDB" id="A0A853JD77"/>
<keyword evidence="3" id="KW-1185">Reference proteome</keyword>
<dbReference type="SUPFAM" id="SSF47473">
    <property type="entry name" value="EF-hand"/>
    <property type="match status" value="1"/>
</dbReference>
<dbReference type="GO" id="GO:0005509">
    <property type="term" value="F:calcium ion binding"/>
    <property type="evidence" value="ECO:0007669"/>
    <property type="project" value="InterPro"/>
</dbReference>
<dbReference type="PROSITE" id="PS50222">
    <property type="entry name" value="EF_HAND_2"/>
    <property type="match status" value="1"/>
</dbReference>
<feature type="domain" description="EF-hand" evidence="1">
    <location>
        <begin position="42"/>
        <end position="72"/>
    </location>
</feature>
<dbReference type="InterPro" id="IPR018247">
    <property type="entry name" value="EF_Hand_1_Ca_BS"/>
</dbReference>
<comment type="caution">
    <text evidence="2">The sequence shown here is derived from an EMBL/GenBank/DDBJ whole genome shotgun (WGS) entry which is preliminary data.</text>
</comment>
<dbReference type="Gene3D" id="1.10.238.10">
    <property type="entry name" value="EF-hand"/>
    <property type="match status" value="1"/>
</dbReference>
<name>A0A853JD77_9GAMM</name>
<dbReference type="Proteomes" id="UP000578091">
    <property type="component" value="Unassembled WGS sequence"/>
</dbReference>
<dbReference type="InterPro" id="IPR011992">
    <property type="entry name" value="EF-hand-dom_pair"/>
</dbReference>
<evidence type="ECO:0000313" key="3">
    <source>
        <dbReference type="Proteomes" id="UP000578091"/>
    </source>
</evidence>
<evidence type="ECO:0000313" key="2">
    <source>
        <dbReference type="EMBL" id="NZA26704.1"/>
    </source>
</evidence>
<reference evidence="2 3" key="1">
    <citation type="submission" date="2020-07" db="EMBL/GenBank/DDBJ databases">
        <title>Luteimonas sp. SJ-92.</title>
        <authorList>
            <person name="Huang X.-X."/>
            <person name="Xu L."/>
            <person name="Sun J.-Q."/>
        </authorList>
    </citation>
    <scope>NUCLEOTIDE SEQUENCE [LARGE SCALE GENOMIC DNA]</scope>
    <source>
        <strain evidence="2 3">SJ-92</strain>
    </source>
</reference>
<dbReference type="EMBL" id="JACCKA010000060">
    <property type="protein sequence ID" value="NZA26704.1"/>
    <property type="molecule type" value="Genomic_DNA"/>
</dbReference>
<dbReference type="InterPro" id="IPR002048">
    <property type="entry name" value="EF_hand_dom"/>
</dbReference>
<evidence type="ECO:0000259" key="1">
    <source>
        <dbReference type="PROSITE" id="PS50222"/>
    </source>
</evidence>
<protein>
    <recommendedName>
        <fullName evidence="1">EF-hand domain-containing protein</fullName>
    </recommendedName>
</protein>
<sequence length="72" mass="7775">MQDGQEVRISSHLPDSVVGDYRVDFAALDANGDGRISRAEARTNASLTAEFHVADSNGDGRLTPDELSGWTR</sequence>
<proteinExistence type="predicted"/>
<gene>
    <name evidence="2" type="ORF">H0E84_09925</name>
</gene>
<dbReference type="Pfam" id="PF13202">
    <property type="entry name" value="EF-hand_5"/>
    <property type="match status" value="2"/>
</dbReference>
<accession>A0A853JD77</accession>